<protein>
    <recommendedName>
        <fullName evidence="2">HECT-type E3 ubiquitin transferase</fullName>
        <ecNumber evidence="2">2.3.2.26</ecNumber>
    </recommendedName>
</protein>
<dbReference type="Gene3D" id="3.30.2160.10">
    <property type="entry name" value="Hect, E3 ligase catalytic domain"/>
    <property type="match status" value="1"/>
</dbReference>
<feature type="domain" description="HECT" evidence="7">
    <location>
        <begin position="862"/>
        <end position="1208"/>
    </location>
</feature>
<feature type="compositionally biased region" description="Pro residues" evidence="6">
    <location>
        <begin position="20"/>
        <end position="35"/>
    </location>
</feature>
<comment type="catalytic activity">
    <reaction evidence="1">
        <text>S-ubiquitinyl-[E2 ubiquitin-conjugating enzyme]-L-cysteine + [acceptor protein]-L-lysine = [E2 ubiquitin-conjugating enzyme]-L-cysteine + N(6)-ubiquitinyl-[acceptor protein]-L-lysine.</text>
        <dbReference type="EC" id="2.3.2.26"/>
    </reaction>
</comment>
<feature type="compositionally biased region" description="Basic residues" evidence="6">
    <location>
        <begin position="95"/>
        <end position="105"/>
    </location>
</feature>
<dbReference type="STRING" id="177199.A0A420Y7K2"/>
<feature type="region of interest" description="Disordered" evidence="6">
    <location>
        <begin position="266"/>
        <end position="332"/>
    </location>
</feature>
<feature type="region of interest" description="Disordered" evidence="6">
    <location>
        <begin position="571"/>
        <end position="600"/>
    </location>
</feature>
<comment type="caution">
    <text evidence="8">The sequence shown here is derived from an EMBL/GenBank/DDBJ whole genome shotgun (WGS) entry which is preliminary data.</text>
</comment>
<keyword evidence="3" id="KW-0808">Transferase</keyword>
<accession>A0A420Y7K2</accession>
<evidence type="ECO:0000256" key="4">
    <source>
        <dbReference type="ARBA" id="ARBA00022786"/>
    </source>
</evidence>
<dbReference type="EC" id="2.3.2.26" evidence="2"/>
<dbReference type="InterPro" id="IPR044611">
    <property type="entry name" value="E3A/B/C-like"/>
</dbReference>
<evidence type="ECO:0000313" key="8">
    <source>
        <dbReference type="EMBL" id="RKU43833.1"/>
    </source>
</evidence>
<feature type="region of interest" description="Disordered" evidence="6">
    <location>
        <begin position="385"/>
        <end position="423"/>
    </location>
</feature>
<dbReference type="GO" id="GO:0000209">
    <property type="term" value="P:protein polyubiquitination"/>
    <property type="evidence" value="ECO:0007669"/>
    <property type="project" value="InterPro"/>
</dbReference>
<feature type="region of interest" description="Disordered" evidence="6">
    <location>
        <begin position="673"/>
        <end position="700"/>
    </location>
</feature>
<dbReference type="EMBL" id="QVQW01000037">
    <property type="protein sequence ID" value="RKU43833.1"/>
    <property type="molecule type" value="Genomic_DNA"/>
</dbReference>
<sequence>MAPTTPWPSRSDSSRLPVVHVPPTPDRPPPPPPSQPVALRTGSTPSKSRTRAAAPFPTTNGSRRADSTAPMTPFEVLDNTQLDISTSSDEDQHPRSRTSRPRPQHARTLSYPFPSLFSNKKKQPQPPAGDYSDSDTSDGVSPPLLATTSRSRPARTHARMGPTSGSREFTSGTCMTCGSLVRWPRDLHVFRCVICMTINDLQPLATDNEAEHTTTLEPAGPDDSTTLQAKSKARSADTVSFETTRSLVTQCLRDFIETALNDYAMARQRRPEPTPVSEQRRSTTFYKHASRRGSQTHISPESSRNTSSISIASARGSSGRAFSTSYPERRPVLHDMTPEKAAMNGDHDNSGPEIESKPIFKRLDDYIASTFTSFQCLNTSFIPDRGALRVQPHPEPIRRRPPEQEQSKDSTPKESPSADNSIPDLDPKLLLLGDFAENGSWWTGGQEGYKRPVRAGSKKACEGHGPSLVSHRSPRIDWDQLDEWYNTVVNCAGPWRGIYDDVVTSHRALVAEPYELQELETRLLRAQEHTRKSLMKATESVLKRPGRPLNRPSDLRFLLILLSNPLLHASHKTSSAQQSATNTGQSKDQGPKASGPASGQHSGVIKRFLGILSNTPPECHNYLIAWFAKYPESRFANLKDLVGGFLAYRLCRQHDKKHRVKVDVVEGLIPNMPEGQSAASLHASLRPSTRSNRKKTEPANKQVYHDDWQIRAAAQVMALVFAANNVNCSRKNTLSGGNSAQNESNGTVSRHNVRARGQLLPTSDFYMALLDDMDLIADFEAWSQKKAKFAFCQYPFLLSIWAKIQILEYDTRRQMEVKARDAFFDNILSRGAMVSQHLVLEVRRECLVEDSLKAVSEVIGSGSEDIKKGLKVVFKGEEGVDFGGIRKEWFLLLVREVFNPDHGMFVYDEDSQYCYFNPNSFETSDQYFLIGVVFGLAIYNSTILDVAFPPFAFRKLLLAAPPAAATSPSLPRPVMQYTLDDLAQYRPRLAHGFRQLLDYDGDVETFELDFVVDIEKYGIVEHVPLCPGGEKRPVTNSNRREYVDLYVRYLLDTAVTRQFEPFKRGFFTVCGGNALSLFRAEEIELLVRGSDEALDITGLRTAAVYENWPSRDPEREEDTIKWFWNTFEQAAPRDQRKLLLFITGSDRIPAMGAASLSIRIACLGDDHSRYPSARTCFNLLALYKYRSRNMLERMLWTAVQESEGFGLK</sequence>
<evidence type="ECO:0000313" key="9">
    <source>
        <dbReference type="Proteomes" id="UP000275385"/>
    </source>
</evidence>
<feature type="region of interest" description="Disordered" evidence="6">
    <location>
        <begin position="1"/>
        <end position="171"/>
    </location>
</feature>
<dbReference type="SUPFAM" id="SSF56204">
    <property type="entry name" value="Hect, E3 ligase catalytic domain"/>
    <property type="match status" value="1"/>
</dbReference>
<feature type="region of interest" description="Disordered" evidence="6">
    <location>
        <begin position="210"/>
        <end position="233"/>
    </location>
</feature>
<evidence type="ECO:0000256" key="5">
    <source>
        <dbReference type="PROSITE-ProRule" id="PRU00104"/>
    </source>
</evidence>
<evidence type="ECO:0000256" key="6">
    <source>
        <dbReference type="SAM" id="MobiDB-lite"/>
    </source>
</evidence>
<feature type="compositionally biased region" description="Low complexity" evidence="6">
    <location>
        <begin position="298"/>
        <end position="325"/>
    </location>
</feature>
<keyword evidence="9" id="KW-1185">Reference proteome</keyword>
<reference evidence="8 9" key="1">
    <citation type="submission" date="2018-08" db="EMBL/GenBank/DDBJ databases">
        <title>Draft genome of the lignicolous fungus Coniochaeta pulveracea.</title>
        <authorList>
            <person name="Borstlap C.J."/>
            <person name="De Witt R.N."/>
            <person name="Botha A."/>
            <person name="Volschenk H."/>
        </authorList>
    </citation>
    <scope>NUCLEOTIDE SEQUENCE [LARGE SCALE GENOMIC DNA]</scope>
    <source>
        <strain evidence="8 9">CAB683</strain>
    </source>
</reference>
<name>A0A420Y7K2_9PEZI</name>
<organism evidence="8 9">
    <name type="scientific">Coniochaeta pulveracea</name>
    <dbReference type="NCBI Taxonomy" id="177199"/>
    <lineage>
        <taxon>Eukaryota</taxon>
        <taxon>Fungi</taxon>
        <taxon>Dikarya</taxon>
        <taxon>Ascomycota</taxon>
        <taxon>Pezizomycotina</taxon>
        <taxon>Sordariomycetes</taxon>
        <taxon>Sordariomycetidae</taxon>
        <taxon>Coniochaetales</taxon>
        <taxon>Coniochaetaceae</taxon>
        <taxon>Coniochaeta</taxon>
    </lineage>
</organism>
<dbReference type="PANTHER" id="PTHR45700:SF8">
    <property type="entry name" value="HECT-TYPE E3 UBIQUITIN TRANSFERASE"/>
    <property type="match status" value="1"/>
</dbReference>
<feature type="compositionally biased region" description="Polar residues" evidence="6">
    <location>
        <begin position="78"/>
        <end position="87"/>
    </location>
</feature>
<keyword evidence="4 5" id="KW-0833">Ubl conjugation pathway</keyword>
<dbReference type="Gene3D" id="3.90.1750.10">
    <property type="entry name" value="Hect, E3 ligase catalytic domains"/>
    <property type="match status" value="1"/>
</dbReference>
<feature type="compositionally biased region" description="Polar residues" evidence="6">
    <location>
        <begin position="572"/>
        <end position="588"/>
    </location>
</feature>
<evidence type="ECO:0000256" key="2">
    <source>
        <dbReference type="ARBA" id="ARBA00012485"/>
    </source>
</evidence>
<dbReference type="Pfam" id="PF00632">
    <property type="entry name" value="HECT"/>
    <property type="match status" value="1"/>
</dbReference>
<dbReference type="Gene3D" id="3.30.2410.10">
    <property type="entry name" value="Hect, E3 ligase catalytic domain"/>
    <property type="match status" value="1"/>
</dbReference>
<gene>
    <name evidence="8" type="primary">HUL4_1</name>
    <name evidence="8" type="ORF">DL546_000337</name>
</gene>
<evidence type="ECO:0000256" key="1">
    <source>
        <dbReference type="ARBA" id="ARBA00000885"/>
    </source>
</evidence>
<evidence type="ECO:0000259" key="7">
    <source>
        <dbReference type="PROSITE" id="PS50237"/>
    </source>
</evidence>
<dbReference type="Proteomes" id="UP000275385">
    <property type="component" value="Unassembled WGS sequence"/>
</dbReference>
<dbReference type="SMART" id="SM00119">
    <property type="entry name" value="HECTc"/>
    <property type="match status" value="1"/>
</dbReference>
<proteinExistence type="predicted"/>
<dbReference type="CDD" id="cd00078">
    <property type="entry name" value="HECTc"/>
    <property type="match status" value="1"/>
</dbReference>
<dbReference type="GO" id="GO:0061630">
    <property type="term" value="F:ubiquitin protein ligase activity"/>
    <property type="evidence" value="ECO:0007669"/>
    <property type="project" value="UniProtKB-EC"/>
</dbReference>
<evidence type="ECO:0000256" key="3">
    <source>
        <dbReference type="ARBA" id="ARBA00022679"/>
    </source>
</evidence>
<dbReference type="AlphaFoldDB" id="A0A420Y7K2"/>
<feature type="compositionally biased region" description="Basic and acidic residues" evidence="6">
    <location>
        <begin position="395"/>
        <end position="412"/>
    </location>
</feature>
<dbReference type="InterPro" id="IPR035983">
    <property type="entry name" value="Hect_E3_ubiquitin_ligase"/>
</dbReference>
<dbReference type="OrthoDB" id="8068875at2759"/>
<dbReference type="PROSITE" id="PS50237">
    <property type="entry name" value="HECT"/>
    <property type="match status" value="1"/>
</dbReference>
<dbReference type="PANTHER" id="PTHR45700">
    <property type="entry name" value="UBIQUITIN-PROTEIN LIGASE E3C"/>
    <property type="match status" value="1"/>
</dbReference>
<feature type="active site" description="Glycyl thioester intermediate" evidence="5">
    <location>
        <position position="1176"/>
    </location>
</feature>
<dbReference type="InterPro" id="IPR000569">
    <property type="entry name" value="HECT_dom"/>
</dbReference>